<feature type="region of interest" description="Disordered" evidence="1">
    <location>
        <begin position="76"/>
        <end position="115"/>
    </location>
</feature>
<dbReference type="PATRIC" id="fig|270351.10.peg.4291"/>
<gene>
    <name evidence="2" type="ORF">Maq22A_c22245</name>
</gene>
<dbReference type="EMBL" id="AP014704">
    <property type="protein sequence ID" value="BAQ47433.1"/>
    <property type="molecule type" value="Genomic_DNA"/>
</dbReference>
<dbReference type="RefSeq" id="WP_060848391.1">
    <property type="nucleotide sequence ID" value="NZ_AP014704.1"/>
</dbReference>
<reference evidence="3" key="2">
    <citation type="submission" date="2015-01" db="EMBL/GenBank/DDBJ databases">
        <title>Complete genome sequence of Methylobacterium aquaticum strain 22A.</title>
        <authorList>
            <person name="Tani A."/>
            <person name="Ogura Y."/>
            <person name="Hayashi T."/>
        </authorList>
    </citation>
    <scope>NUCLEOTIDE SEQUENCE [LARGE SCALE GENOMIC DNA]</scope>
    <source>
        <strain evidence="3">MA-22A</strain>
    </source>
</reference>
<protein>
    <submittedName>
        <fullName evidence="2">Polysaccharide deacetylase</fullName>
    </submittedName>
</protein>
<name>A0A0C6FFW2_9HYPH</name>
<dbReference type="Pfam" id="PF04748">
    <property type="entry name" value="Polysacc_deac_2"/>
    <property type="match status" value="1"/>
</dbReference>
<dbReference type="AlphaFoldDB" id="A0A0C6FFW2"/>
<proteinExistence type="predicted"/>
<dbReference type="PANTHER" id="PTHR30105:SF2">
    <property type="entry name" value="DIVERGENT POLYSACCHARIDE DEACETYLASE SUPERFAMILY"/>
    <property type="match status" value="1"/>
</dbReference>
<sequence length="403" mass="41856">MPLAPDTILTRPLGLRDEATARAVRWRAALTPRTIAAALLGLGGLGLAAYLVLGDDPLAGEPYAVATIEVRAPVAPPPEPVVPVRPDSARPDSASRGADEVERASGVVVSRPDGTSAPDSVVIRVPGAGPIQLKPAPDPRLSERGRYGGVLPKIGPDGARALDVYARPEAAGLERGGAVAGRIALVVSGLGIGQAATQDAVQRLPLAITLAFAPYGADVTRLAARAREAGHEVMVQAPMEPFDYPDNDPGPQTLLAGAKPAENVDRLAFVLARVPGAIGVMNFMGARLTGEAAALDPVLREIGGRGLGFVDDGTSPRSLAREVGRKAKVPVARAEIVVDSVPRPDAIDRELARLEEAARKSGFVLGSASALPLSIDRIARWARDLESRGILLVPASRALRQPS</sequence>
<evidence type="ECO:0000256" key="1">
    <source>
        <dbReference type="SAM" id="MobiDB-lite"/>
    </source>
</evidence>
<dbReference type="OrthoDB" id="9784811at2"/>
<dbReference type="SUPFAM" id="SSF88713">
    <property type="entry name" value="Glycoside hydrolase/deacetylase"/>
    <property type="match status" value="1"/>
</dbReference>
<evidence type="ECO:0000313" key="3">
    <source>
        <dbReference type="Proteomes" id="UP000061432"/>
    </source>
</evidence>
<dbReference type="Gene3D" id="3.20.20.370">
    <property type="entry name" value="Glycoside hydrolase/deacetylase"/>
    <property type="match status" value="1"/>
</dbReference>
<dbReference type="Proteomes" id="UP000061432">
    <property type="component" value="Chromosome"/>
</dbReference>
<dbReference type="STRING" id="270351.Maq22A_c22245"/>
<dbReference type="PANTHER" id="PTHR30105">
    <property type="entry name" value="UNCHARACTERIZED YIBQ-RELATED"/>
    <property type="match status" value="1"/>
</dbReference>
<organism evidence="2 3">
    <name type="scientific">Methylobacterium aquaticum</name>
    <dbReference type="NCBI Taxonomy" id="270351"/>
    <lineage>
        <taxon>Bacteria</taxon>
        <taxon>Pseudomonadati</taxon>
        <taxon>Pseudomonadota</taxon>
        <taxon>Alphaproteobacteria</taxon>
        <taxon>Hyphomicrobiales</taxon>
        <taxon>Methylobacteriaceae</taxon>
        <taxon>Methylobacterium</taxon>
    </lineage>
</organism>
<dbReference type="CDD" id="cd10936">
    <property type="entry name" value="CE4_DAC2"/>
    <property type="match status" value="1"/>
</dbReference>
<reference evidence="2 3" key="1">
    <citation type="journal article" date="2015" name="Genome Announc.">
        <title>Complete Genome Sequence of Methylobacterium aquaticum Strain 22A, Isolated from Racomitrium japonicum Moss.</title>
        <authorList>
            <person name="Tani A."/>
            <person name="Ogura Y."/>
            <person name="Hayashi T."/>
            <person name="Kimbara K."/>
        </authorList>
    </citation>
    <scope>NUCLEOTIDE SEQUENCE [LARGE SCALE GENOMIC DNA]</scope>
    <source>
        <strain evidence="2 3">MA-22A</strain>
    </source>
</reference>
<evidence type="ECO:0000313" key="2">
    <source>
        <dbReference type="EMBL" id="BAQ47433.1"/>
    </source>
</evidence>
<dbReference type="GO" id="GO:0005975">
    <property type="term" value="P:carbohydrate metabolic process"/>
    <property type="evidence" value="ECO:0007669"/>
    <property type="project" value="InterPro"/>
</dbReference>
<dbReference type="KEGG" id="maqu:Maq22A_c22245"/>
<dbReference type="InterPro" id="IPR006837">
    <property type="entry name" value="Divergent_DAC"/>
</dbReference>
<dbReference type="InterPro" id="IPR011330">
    <property type="entry name" value="Glyco_hydro/deAcase_b/a-brl"/>
</dbReference>
<accession>A0A0C6FFW2</accession>